<comment type="subcellular location">
    <subcellularLocation>
        <location evidence="1">Cytoplasm</location>
    </subcellularLocation>
</comment>
<dbReference type="AlphaFoldDB" id="A0A9Y4NQC6"/>
<sequence>MRIPKSRSHGSFGVHALYNRHSYTPTLSRSPQHFHRPGLMLSPSLLSGNNDTCPTSPLCHHFLSQTKADEGFNMYRRPPIYKQQDSNSSTSQTSSFLGYGHNELNLPQSEFSHYSDDRVRDFKLILDCQHLLTRLDRGVSMPNLLEPKVYPYEVLAVTNRGRVKLPKDVDRTRLERHLSPDSFFEIFGMEIKEFDRLPLWKRNDMKKRANLF</sequence>
<dbReference type="Pfam" id="PF02209">
    <property type="entry name" value="VHP"/>
    <property type="match status" value="1"/>
</dbReference>
<keyword evidence="4" id="KW-0677">Repeat</keyword>
<dbReference type="RefSeq" id="XP_008301490.1">
    <property type="nucleotide sequence ID" value="XM_008303268.1"/>
</dbReference>
<keyword evidence="6" id="KW-1185">Reference proteome</keyword>
<dbReference type="GO" id="GO:0060271">
    <property type="term" value="P:cilium assembly"/>
    <property type="evidence" value="ECO:0007669"/>
    <property type="project" value="TreeGrafter"/>
</dbReference>
<evidence type="ECO:0000256" key="3">
    <source>
        <dbReference type="ARBA" id="ARBA00022553"/>
    </source>
</evidence>
<evidence type="ECO:0000259" key="5">
    <source>
        <dbReference type="PROSITE" id="PS51089"/>
    </source>
</evidence>
<dbReference type="GO" id="GO:0051015">
    <property type="term" value="F:actin filament binding"/>
    <property type="evidence" value="ECO:0007669"/>
    <property type="project" value="TreeGrafter"/>
</dbReference>
<organism evidence="6 7">
    <name type="scientific">Stegastes partitus</name>
    <name type="common">bicolor damselfish</name>
    <dbReference type="NCBI Taxonomy" id="144197"/>
    <lineage>
        <taxon>Eukaryota</taxon>
        <taxon>Metazoa</taxon>
        <taxon>Chordata</taxon>
        <taxon>Craniata</taxon>
        <taxon>Vertebrata</taxon>
        <taxon>Euteleostomi</taxon>
        <taxon>Actinopterygii</taxon>
        <taxon>Neopterygii</taxon>
        <taxon>Teleostei</taxon>
        <taxon>Neoteleostei</taxon>
        <taxon>Acanthomorphata</taxon>
        <taxon>Ovalentaria</taxon>
        <taxon>Pomacentridae</taxon>
        <taxon>Stegastes</taxon>
    </lineage>
</organism>
<evidence type="ECO:0000256" key="4">
    <source>
        <dbReference type="ARBA" id="ARBA00022737"/>
    </source>
</evidence>
<evidence type="ECO:0000313" key="6">
    <source>
        <dbReference type="Proteomes" id="UP000694891"/>
    </source>
</evidence>
<gene>
    <name evidence="7" type="primary">LOC103373395</name>
</gene>
<dbReference type="Pfam" id="PF16182">
    <property type="entry name" value="AbLIM_anchor"/>
    <property type="match status" value="1"/>
</dbReference>
<dbReference type="FunFam" id="1.10.950.10:FF:000001">
    <property type="entry name" value="actin-binding LIM protein 1 isoform X2"/>
    <property type="match status" value="1"/>
</dbReference>
<keyword evidence="3" id="KW-0597">Phosphoprotein</keyword>
<name>A0A9Y4NQC6_9TELE</name>
<dbReference type="PROSITE" id="PS51089">
    <property type="entry name" value="HP"/>
    <property type="match status" value="1"/>
</dbReference>
<dbReference type="InterPro" id="IPR003128">
    <property type="entry name" value="Villin_headpiece"/>
</dbReference>
<dbReference type="GO" id="GO:0030032">
    <property type="term" value="P:lamellipodium assembly"/>
    <property type="evidence" value="ECO:0007669"/>
    <property type="project" value="TreeGrafter"/>
</dbReference>
<dbReference type="Gene3D" id="1.10.950.10">
    <property type="entry name" value="Villin headpiece domain"/>
    <property type="match status" value="1"/>
</dbReference>
<dbReference type="GO" id="GO:0007010">
    <property type="term" value="P:cytoskeleton organization"/>
    <property type="evidence" value="ECO:0007669"/>
    <property type="project" value="InterPro"/>
</dbReference>
<accession>A0A9Y4NQC6</accession>
<protein>
    <submittedName>
        <fullName evidence="7">Actin-binding LIM protein 1-like isoform X1</fullName>
    </submittedName>
</protein>
<dbReference type="GeneID" id="103373395"/>
<proteinExistence type="predicted"/>
<feature type="domain" description="HP" evidence="5">
    <location>
        <begin position="144"/>
        <end position="212"/>
    </location>
</feature>
<dbReference type="Proteomes" id="UP000694891">
    <property type="component" value="Unplaced"/>
</dbReference>
<dbReference type="SUPFAM" id="SSF47050">
    <property type="entry name" value="VHP, Villin headpiece domain"/>
    <property type="match status" value="1"/>
</dbReference>
<reference evidence="7" key="1">
    <citation type="submission" date="2025-08" db="UniProtKB">
        <authorList>
            <consortium name="RefSeq"/>
        </authorList>
    </citation>
    <scope>IDENTIFICATION</scope>
</reference>
<dbReference type="GO" id="GO:0005737">
    <property type="term" value="C:cytoplasm"/>
    <property type="evidence" value="ECO:0007669"/>
    <property type="project" value="UniProtKB-SubCell"/>
</dbReference>
<dbReference type="PANTHER" id="PTHR24213">
    <property type="entry name" value="ACTIN-BINDING LIM PROTEIN"/>
    <property type="match status" value="1"/>
</dbReference>
<evidence type="ECO:0000256" key="1">
    <source>
        <dbReference type="ARBA" id="ARBA00004496"/>
    </source>
</evidence>
<dbReference type="InterPro" id="IPR032402">
    <property type="entry name" value="AbLIM_anchor"/>
</dbReference>
<dbReference type="InterPro" id="IPR051618">
    <property type="entry name" value="Actin-binding_LIM"/>
</dbReference>
<keyword evidence="2" id="KW-0963">Cytoplasm</keyword>
<evidence type="ECO:0000313" key="7">
    <source>
        <dbReference type="RefSeq" id="XP_008301490.1"/>
    </source>
</evidence>
<dbReference type="GO" id="GO:0001725">
    <property type="term" value="C:stress fiber"/>
    <property type="evidence" value="ECO:0007669"/>
    <property type="project" value="TreeGrafter"/>
</dbReference>
<dbReference type="SMART" id="SM00153">
    <property type="entry name" value="VHP"/>
    <property type="match status" value="1"/>
</dbReference>
<dbReference type="PANTHER" id="PTHR24213:SF18">
    <property type="entry name" value="ACTIN-BINDING LIM PROTEIN 1"/>
    <property type="match status" value="1"/>
</dbReference>
<dbReference type="InterPro" id="IPR036886">
    <property type="entry name" value="Villin_headpiece_dom_sf"/>
</dbReference>
<evidence type="ECO:0000256" key="2">
    <source>
        <dbReference type="ARBA" id="ARBA00022490"/>
    </source>
</evidence>